<comment type="caution">
    <text evidence="2">The sequence shown here is derived from an EMBL/GenBank/DDBJ whole genome shotgun (WGS) entry which is preliminary data.</text>
</comment>
<organism evidence="2 3">
    <name type="scientific">Trichonephila inaurata madagascariensis</name>
    <dbReference type="NCBI Taxonomy" id="2747483"/>
    <lineage>
        <taxon>Eukaryota</taxon>
        <taxon>Metazoa</taxon>
        <taxon>Ecdysozoa</taxon>
        <taxon>Arthropoda</taxon>
        <taxon>Chelicerata</taxon>
        <taxon>Arachnida</taxon>
        <taxon>Araneae</taxon>
        <taxon>Araneomorphae</taxon>
        <taxon>Entelegynae</taxon>
        <taxon>Araneoidea</taxon>
        <taxon>Nephilidae</taxon>
        <taxon>Trichonephila</taxon>
        <taxon>Trichonephila inaurata</taxon>
    </lineage>
</organism>
<dbReference type="EMBL" id="BMAV01005279">
    <property type="protein sequence ID" value="GFY46227.1"/>
    <property type="molecule type" value="Genomic_DNA"/>
</dbReference>
<sequence length="93" mass="10614">MKKKIAFKNNHSNFFYIHFQTSNYNRITPTWMDFSRCWQLVRSRPSGQVNRSGSGGSGGGSLDRRLLPLGVLAGRQGGRHHEQQEKSWEAPHS</sequence>
<evidence type="ECO:0000313" key="2">
    <source>
        <dbReference type="EMBL" id="GFY46227.1"/>
    </source>
</evidence>
<dbReference type="Proteomes" id="UP000886998">
    <property type="component" value="Unassembled WGS sequence"/>
</dbReference>
<dbReference type="AlphaFoldDB" id="A0A8X6X4W7"/>
<evidence type="ECO:0000313" key="3">
    <source>
        <dbReference type="Proteomes" id="UP000886998"/>
    </source>
</evidence>
<accession>A0A8X6X4W7</accession>
<keyword evidence="3" id="KW-1185">Reference proteome</keyword>
<name>A0A8X6X4W7_9ARAC</name>
<feature type="region of interest" description="Disordered" evidence="1">
    <location>
        <begin position="44"/>
        <end position="93"/>
    </location>
</feature>
<proteinExistence type="predicted"/>
<gene>
    <name evidence="2" type="ORF">TNIN_216901</name>
</gene>
<protein>
    <submittedName>
        <fullName evidence="2">Uncharacterized protein</fullName>
    </submittedName>
</protein>
<evidence type="ECO:0000256" key="1">
    <source>
        <dbReference type="SAM" id="MobiDB-lite"/>
    </source>
</evidence>
<feature type="compositionally biased region" description="Basic and acidic residues" evidence="1">
    <location>
        <begin position="79"/>
        <end position="93"/>
    </location>
</feature>
<reference evidence="2" key="1">
    <citation type="submission" date="2020-08" db="EMBL/GenBank/DDBJ databases">
        <title>Multicomponent nature underlies the extraordinary mechanical properties of spider dragline silk.</title>
        <authorList>
            <person name="Kono N."/>
            <person name="Nakamura H."/>
            <person name="Mori M."/>
            <person name="Yoshida Y."/>
            <person name="Ohtoshi R."/>
            <person name="Malay A.D."/>
            <person name="Moran D.A.P."/>
            <person name="Tomita M."/>
            <person name="Numata K."/>
            <person name="Arakawa K."/>
        </authorList>
    </citation>
    <scope>NUCLEOTIDE SEQUENCE</scope>
</reference>